<evidence type="ECO:0000259" key="7">
    <source>
        <dbReference type="Pfam" id="PF07540"/>
    </source>
</evidence>
<keyword evidence="4" id="KW-0539">Nucleus</keyword>
<dbReference type="GO" id="GO:0005730">
    <property type="term" value="C:nucleolus"/>
    <property type="evidence" value="ECO:0007669"/>
    <property type="project" value="UniProtKB-SubCell"/>
</dbReference>
<feature type="region of interest" description="Disordered" evidence="5">
    <location>
        <begin position="97"/>
        <end position="214"/>
    </location>
</feature>
<feature type="compositionally biased region" description="Basic and acidic residues" evidence="5">
    <location>
        <begin position="152"/>
        <end position="167"/>
    </location>
</feature>
<feature type="compositionally biased region" description="Low complexity" evidence="5">
    <location>
        <begin position="1162"/>
        <end position="1185"/>
    </location>
</feature>
<feature type="compositionally biased region" description="Basic and acidic residues" evidence="5">
    <location>
        <begin position="535"/>
        <end position="554"/>
    </location>
</feature>
<dbReference type="PANTHER" id="PTHR14428:SF5">
    <property type="entry name" value="NUCLEOLAR COMPLEX PROTEIN 3 HOMOLOG"/>
    <property type="match status" value="1"/>
</dbReference>
<evidence type="ECO:0008006" key="10">
    <source>
        <dbReference type="Google" id="ProtNLM"/>
    </source>
</evidence>
<name>A0A8J4B2V0_9CHLO</name>
<feature type="compositionally biased region" description="Low complexity" evidence="5">
    <location>
        <begin position="744"/>
        <end position="759"/>
    </location>
</feature>
<dbReference type="InterPro" id="IPR011501">
    <property type="entry name" value="Noc3_N"/>
</dbReference>
<feature type="compositionally biased region" description="Acidic residues" evidence="5">
    <location>
        <begin position="140"/>
        <end position="151"/>
    </location>
</feature>
<dbReference type="GO" id="GO:0003682">
    <property type="term" value="F:chromatin binding"/>
    <property type="evidence" value="ECO:0007669"/>
    <property type="project" value="TreeGrafter"/>
</dbReference>
<dbReference type="InterPro" id="IPR016903">
    <property type="entry name" value="Nucleolar_cplx-assoc_3"/>
</dbReference>
<evidence type="ECO:0000256" key="5">
    <source>
        <dbReference type="SAM" id="MobiDB-lite"/>
    </source>
</evidence>
<comment type="similarity">
    <text evidence="2">Belongs to the CBF/MAK21 family.</text>
</comment>
<feature type="region of interest" description="Disordered" evidence="5">
    <location>
        <begin position="239"/>
        <end position="259"/>
    </location>
</feature>
<feature type="compositionally biased region" description="Basic and acidic residues" evidence="5">
    <location>
        <begin position="244"/>
        <end position="257"/>
    </location>
</feature>
<evidence type="ECO:0000256" key="1">
    <source>
        <dbReference type="ARBA" id="ARBA00004604"/>
    </source>
</evidence>
<dbReference type="GO" id="GO:0006270">
    <property type="term" value="P:DNA replication initiation"/>
    <property type="evidence" value="ECO:0007669"/>
    <property type="project" value="TreeGrafter"/>
</dbReference>
<dbReference type="Pfam" id="PF07540">
    <property type="entry name" value="NOC3p"/>
    <property type="match status" value="1"/>
</dbReference>
<feature type="compositionally biased region" description="Low complexity" evidence="5">
    <location>
        <begin position="104"/>
        <end position="120"/>
    </location>
</feature>
<feature type="region of interest" description="Disordered" evidence="5">
    <location>
        <begin position="953"/>
        <end position="979"/>
    </location>
</feature>
<gene>
    <name evidence="8" type="ORF">Vafri_6478</name>
</gene>
<feature type="compositionally biased region" description="Basic and acidic residues" evidence="5">
    <location>
        <begin position="181"/>
        <end position="197"/>
    </location>
</feature>
<evidence type="ECO:0000256" key="3">
    <source>
        <dbReference type="ARBA" id="ARBA00023054"/>
    </source>
</evidence>
<dbReference type="AlphaFoldDB" id="A0A8J4B2V0"/>
<feature type="region of interest" description="Disordered" evidence="5">
    <location>
        <begin position="1126"/>
        <end position="1212"/>
    </location>
</feature>
<feature type="region of interest" description="Disordered" evidence="5">
    <location>
        <begin position="502"/>
        <end position="554"/>
    </location>
</feature>
<dbReference type="Proteomes" id="UP000747399">
    <property type="component" value="Unassembled WGS sequence"/>
</dbReference>
<accession>A0A8J4B2V0</accession>
<protein>
    <recommendedName>
        <fullName evidence="10">Nucleolar complex-associated protein 3 N-terminal domain-containing protein</fullName>
    </recommendedName>
</protein>
<feature type="region of interest" description="Disordered" evidence="5">
    <location>
        <begin position="590"/>
        <end position="614"/>
    </location>
</feature>
<feature type="region of interest" description="Disordered" evidence="5">
    <location>
        <begin position="1"/>
        <end position="63"/>
    </location>
</feature>
<reference evidence="8" key="1">
    <citation type="journal article" date="2021" name="Proc. Natl. Acad. Sci. U.S.A.">
        <title>Three genomes in the algal genus Volvox reveal the fate of a haploid sex-determining region after a transition to homothallism.</title>
        <authorList>
            <person name="Yamamoto K."/>
            <person name="Hamaji T."/>
            <person name="Kawai-Toyooka H."/>
            <person name="Matsuzaki R."/>
            <person name="Takahashi F."/>
            <person name="Nishimura Y."/>
            <person name="Kawachi M."/>
            <person name="Noguchi H."/>
            <person name="Minakuchi Y."/>
            <person name="Umen J.G."/>
            <person name="Toyoda A."/>
            <person name="Nozaki H."/>
        </authorList>
    </citation>
    <scope>NUCLEOTIDE SEQUENCE</scope>
    <source>
        <strain evidence="8">NIES-3780</strain>
    </source>
</reference>
<proteinExistence type="inferred from homology"/>
<feature type="region of interest" description="Disordered" evidence="5">
    <location>
        <begin position="716"/>
        <end position="781"/>
    </location>
</feature>
<feature type="compositionally biased region" description="Basic residues" evidence="5">
    <location>
        <begin position="970"/>
        <end position="979"/>
    </location>
</feature>
<evidence type="ECO:0000256" key="4">
    <source>
        <dbReference type="ARBA" id="ARBA00023242"/>
    </source>
</evidence>
<feature type="compositionally biased region" description="Basic residues" evidence="5">
    <location>
        <begin position="518"/>
        <end position="534"/>
    </location>
</feature>
<feature type="domain" description="CCAAT-binding factor" evidence="6">
    <location>
        <begin position="673"/>
        <end position="905"/>
    </location>
</feature>
<feature type="compositionally biased region" description="Low complexity" evidence="5">
    <location>
        <begin position="21"/>
        <end position="32"/>
    </location>
</feature>
<evidence type="ECO:0000259" key="6">
    <source>
        <dbReference type="Pfam" id="PF03914"/>
    </source>
</evidence>
<feature type="domain" description="Nucleolar complex-associated protein 3 N-terminal" evidence="7">
    <location>
        <begin position="293"/>
        <end position="382"/>
    </location>
</feature>
<sequence>MNKRKITDQPRGQQRRGRSGGANAAKRGQAKNPKPKPKSGGGGAALQDVPLVGNADDSDASDLEISEEDLDFVESHKRRLGFLKKLNQKELDESIRAKQERQVKQAAEARQQRAAAAAGGDSDGDEDDVEGARAGSERGEDVDEDDAEEEAYERAPRRVKDDPRDHASGGLPIKTLMGDVVYDKEAKTEVERDGDASKRRKRGAAGGREAEMEAALADASKIQVEGVTITDDLEAALADSKRKKAEEETRKAREAAKKAAAAAKKAEEAGLPPALRGLNLSALAPAERRARLQEVIAVAAQKLLAAPESSLGELRTLQALVREADSMTSRLALLSLFAVFKDILPGYRIRPPTEKELEVKVSKEVAKLREYEQNLLKSYQTYLRSLLDAAQCVQKGTGTLSHSRVAMRCLTGLLTAHPHFNYTSDILQAVVPRMASQDPETRSLACEAIRGLLEGEDCGDEGGAGKAALEAVQLVADLIRTRKCVAPPEMVRTLSVLRFRDVTRPGQGGNEDEEAGGKRKKGHKAEKRDAKRRKKDDEVARAFKESAAGPDKEEAARLQSSMLEGLFEIYFRVLKHCCAVGLSAGAAAGNARGDDDGDGGGDAAGPRVPSASSAPPWTRVRVLKKCPLLHPVLDGLARYTHLISVDYMNDLMAVFSDLLAAPGLPLPERLRVLATMAALLRGQGEALNVDRRGLYVQLYDTLLQVPFHSLLTDEGANQQQRSKQNGGGVPAGHKNDDDEDSDTEIAAAAACDRAADAAAAPPPPQAAAVAAEATADDGETHGSLAAPSVAVLLSRVLEALLCEPKMADMQRTAAFVKRMAGVALMAGPGEAMALWATIGRLLRRYPKLANLLEYEGEAPTVGGRTYDPYCTDPSESGALATTLWEVCFASGSPEPHYHPHLAQAAGSLMALRPGAAAAAVAAAGGSGGAVHLVGPLGTPATITELADAYDASRGLVRPPPPPPRAALGGKKGKGGRRGGRATAAALAPSLKFLEAIEVLAVEYGNGDGWDGMEIDVASEVEEDGSHDGDERKAAATATATAAGPAAAALRRMFLESQRFQRNKQLRRDKALLVEQLKRFHIHLQERQVAEAQAAAAAAKAAAAKAAAAAAAAQAAGRVPAKKAGKKAAEGATAASQPIQPGVKEPTVVAKQHGKEPPRKHQQGQQEGQHQQLNQEQPQEMPQQNGKQDQQKLKGRKQAQGKRVAVLASQRER</sequence>
<keyword evidence="9" id="KW-1185">Reference proteome</keyword>
<keyword evidence="3" id="KW-0175">Coiled coil</keyword>
<evidence type="ECO:0000313" key="9">
    <source>
        <dbReference type="Proteomes" id="UP000747399"/>
    </source>
</evidence>
<dbReference type="Pfam" id="PF03914">
    <property type="entry name" value="CBF"/>
    <property type="match status" value="1"/>
</dbReference>
<dbReference type="EMBL" id="BNCO01000008">
    <property type="protein sequence ID" value="GIL50260.1"/>
    <property type="molecule type" value="Genomic_DNA"/>
</dbReference>
<organism evidence="8 9">
    <name type="scientific">Volvox africanus</name>
    <dbReference type="NCBI Taxonomy" id="51714"/>
    <lineage>
        <taxon>Eukaryota</taxon>
        <taxon>Viridiplantae</taxon>
        <taxon>Chlorophyta</taxon>
        <taxon>core chlorophytes</taxon>
        <taxon>Chlorophyceae</taxon>
        <taxon>CS clade</taxon>
        <taxon>Chlamydomonadales</taxon>
        <taxon>Volvocaceae</taxon>
        <taxon>Volvox</taxon>
    </lineage>
</organism>
<dbReference type="InterPro" id="IPR005612">
    <property type="entry name" value="CCAAT-binding_factor"/>
</dbReference>
<comment type="caution">
    <text evidence="8">The sequence shown here is derived from an EMBL/GenBank/DDBJ whole genome shotgun (WGS) entry which is preliminary data.</text>
</comment>
<evidence type="ECO:0000313" key="8">
    <source>
        <dbReference type="EMBL" id="GIL50260.1"/>
    </source>
</evidence>
<evidence type="ECO:0000256" key="2">
    <source>
        <dbReference type="ARBA" id="ARBA00007797"/>
    </source>
</evidence>
<comment type="subcellular location">
    <subcellularLocation>
        <location evidence="1">Nucleus</location>
        <location evidence="1">Nucleolus</location>
    </subcellularLocation>
</comment>
<dbReference type="PANTHER" id="PTHR14428">
    <property type="entry name" value="NUCLEOLAR COMPLEX PROTEIN 3"/>
    <property type="match status" value="1"/>
</dbReference>